<name>A0A9P8MRM2_9HYPO</name>
<protein>
    <submittedName>
        <fullName evidence="3">Uncharacterized protein</fullName>
    </submittedName>
</protein>
<dbReference type="EMBL" id="JAIZPD010000011">
    <property type="protein sequence ID" value="KAH0959955.1"/>
    <property type="molecule type" value="Genomic_DNA"/>
</dbReference>
<evidence type="ECO:0000256" key="2">
    <source>
        <dbReference type="SAM" id="SignalP"/>
    </source>
</evidence>
<feature type="compositionally biased region" description="Low complexity" evidence="1">
    <location>
        <begin position="82"/>
        <end position="93"/>
    </location>
</feature>
<organism evidence="3 4">
    <name type="scientific">Hirsutella rhossiliensis</name>
    <dbReference type="NCBI Taxonomy" id="111463"/>
    <lineage>
        <taxon>Eukaryota</taxon>
        <taxon>Fungi</taxon>
        <taxon>Dikarya</taxon>
        <taxon>Ascomycota</taxon>
        <taxon>Pezizomycotina</taxon>
        <taxon>Sordariomycetes</taxon>
        <taxon>Hypocreomycetidae</taxon>
        <taxon>Hypocreales</taxon>
        <taxon>Ophiocordycipitaceae</taxon>
        <taxon>Hirsutella</taxon>
    </lineage>
</organism>
<dbReference type="PANTHER" id="PTHR42039:SF1">
    <property type="entry name" value="PUTATIVE (AFU_ORTHOLOGUE AFUA_3G02940)-RELATED"/>
    <property type="match status" value="1"/>
</dbReference>
<dbReference type="GO" id="GO:0005576">
    <property type="term" value="C:extracellular region"/>
    <property type="evidence" value="ECO:0007669"/>
    <property type="project" value="InterPro"/>
</dbReference>
<evidence type="ECO:0000313" key="3">
    <source>
        <dbReference type="EMBL" id="KAH0959955.1"/>
    </source>
</evidence>
<dbReference type="Proteomes" id="UP000824596">
    <property type="component" value="Unassembled WGS sequence"/>
</dbReference>
<dbReference type="Pfam" id="PF25312">
    <property type="entry name" value="Allergen_Asp_f_4"/>
    <property type="match status" value="1"/>
</dbReference>
<sequence length="205" mass="21967">MKISATTLILAAALGVSAHPSGHLHQHLHRSKTFFKSVGPSSKEVNFVDNNALGDSHDSPPEPSYSAPEEPPPSYTPPAKPSPKYEQPSSTGSDSDDGEDNGQGISDPDELCQGGKQKRATLAEIAEPGNTGGTGGQFGCNLKPVPSSFVKDYPDKFKYTVKLNNVGKDRRDQQCTCFLKVGKELKVNGSFKDEKLFMFKLAAGN</sequence>
<accession>A0A9P8MRM2</accession>
<gene>
    <name evidence="3" type="ORF">HRG_08976</name>
</gene>
<keyword evidence="4" id="KW-1185">Reference proteome</keyword>
<feature type="chain" id="PRO_5040432991" evidence="2">
    <location>
        <begin position="19"/>
        <end position="205"/>
    </location>
</feature>
<dbReference type="PANTHER" id="PTHR42039">
    <property type="entry name" value="PUTATIVE (AFU_ORTHOLOGUE AFUA_3G02940)-RELATED"/>
    <property type="match status" value="1"/>
</dbReference>
<dbReference type="GeneID" id="68358105"/>
<dbReference type="OrthoDB" id="118256at2759"/>
<keyword evidence="2" id="KW-0732">Signal</keyword>
<evidence type="ECO:0000313" key="4">
    <source>
        <dbReference type="Proteomes" id="UP000824596"/>
    </source>
</evidence>
<feature type="region of interest" description="Disordered" evidence="1">
    <location>
        <begin position="45"/>
        <end position="113"/>
    </location>
</feature>
<comment type="caution">
    <text evidence="3">The sequence shown here is derived from an EMBL/GenBank/DDBJ whole genome shotgun (WGS) entry which is preliminary data.</text>
</comment>
<feature type="signal peptide" evidence="2">
    <location>
        <begin position="1"/>
        <end position="18"/>
    </location>
</feature>
<dbReference type="InterPro" id="IPR038903">
    <property type="entry name" value="Allergen_Asp_f_4"/>
</dbReference>
<feature type="compositionally biased region" description="Pro residues" evidence="1">
    <location>
        <begin position="69"/>
        <end position="81"/>
    </location>
</feature>
<evidence type="ECO:0000256" key="1">
    <source>
        <dbReference type="SAM" id="MobiDB-lite"/>
    </source>
</evidence>
<proteinExistence type="predicted"/>
<dbReference type="GO" id="GO:0019863">
    <property type="term" value="F:IgE binding"/>
    <property type="evidence" value="ECO:0007669"/>
    <property type="project" value="InterPro"/>
</dbReference>
<reference evidence="3" key="1">
    <citation type="submission" date="2021-09" db="EMBL/GenBank/DDBJ databases">
        <title>A high-quality genome of the endoparasitic fungus Hirsutella rhossiliensis with a comparison of Hirsutella genomes reveals transposable elements contributing to genome size variation.</title>
        <authorList>
            <person name="Lin R."/>
            <person name="Jiao Y."/>
            <person name="Sun X."/>
            <person name="Ling J."/>
            <person name="Xie B."/>
            <person name="Cheng X."/>
        </authorList>
    </citation>
    <scope>NUCLEOTIDE SEQUENCE</scope>
    <source>
        <strain evidence="3">HR02</strain>
    </source>
</reference>
<dbReference type="AlphaFoldDB" id="A0A9P8MRM2"/>
<dbReference type="RefSeq" id="XP_044717468.1">
    <property type="nucleotide sequence ID" value="XM_044867447.1"/>
</dbReference>